<sequence>MASRLILDITHRTRYRFDGPTTAVQYLRLSPGECNGQKVHAWAVEAPGDLFPWRDGHRNLVHSLYLHEPLTEIELVARGRVETVDQAGVLGEDGAGALPPEYWLREGPLTGLGTGEAGLQMRAFNRDVTRHRPAQRLDFLHHLLRAIVDRMPYQPGVTVAGTTAAEALVKGAGVCQDHAHVFIAIARANGIPARYVSGYLLSGPVSGPQDVGHAWAEAYVPGLGWVGFDPSNGICPTASYVRVAIGTDYSDGCPVRGMRGGGGGETLAVNVSVSPLERRPNNPYTATQQ</sequence>
<reference evidence="2 3" key="1">
    <citation type="submission" date="2017-07" db="EMBL/GenBank/DDBJ databases">
        <title>Elstera cyanobacteriorum sp. nov., a novel bacterium isolated from cyanobacterial aggregates in a eutrophic lake.</title>
        <authorList>
            <person name="Cai H."/>
        </authorList>
    </citation>
    <scope>NUCLEOTIDE SEQUENCE [LARGE SCALE GENOMIC DNA]</scope>
    <source>
        <strain evidence="2 3">TH019</strain>
    </source>
</reference>
<dbReference type="EMBL" id="NOXS01000024">
    <property type="protein sequence ID" value="OYQ21115.1"/>
    <property type="molecule type" value="Genomic_DNA"/>
</dbReference>
<evidence type="ECO:0000313" key="2">
    <source>
        <dbReference type="EMBL" id="OYQ21115.1"/>
    </source>
</evidence>
<keyword evidence="3" id="KW-1185">Reference proteome</keyword>
<dbReference type="PANTHER" id="PTHR33490">
    <property type="entry name" value="BLR5614 PROTEIN-RELATED"/>
    <property type="match status" value="1"/>
</dbReference>
<organism evidence="2 3">
    <name type="scientific">Elstera cyanobacteriorum</name>
    <dbReference type="NCBI Taxonomy" id="2022747"/>
    <lineage>
        <taxon>Bacteria</taxon>
        <taxon>Pseudomonadati</taxon>
        <taxon>Pseudomonadota</taxon>
        <taxon>Alphaproteobacteria</taxon>
        <taxon>Rhodospirillales</taxon>
        <taxon>Rhodospirillaceae</taxon>
        <taxon>Elstera</taxon>
    </lineage>
</organism>
<dbReference type="AlphaFoldDB" id="A0A255XXJ9"/>
<dbReference type="InterPro" id="IPR002931">
    <property type="entry name" value="Transglutaminase-like"/>
</dbReference>
<dbReference type="RefSeq" id="WP_094407439.1">
    <property type="nucleotide sequence ID" value="NZ_BMJZ01000012.1"/>
</dbReference>
<accession>A0A255XXJ9</accession>
<dbReference type="SMART" id="SM00460">
    <property type="entry name" value="TGc"/>
    <property type="match status" value="1"/>
</dbReference>
<dbReference type="InterPro" id="IPR038765">
    <property type="entry name" value="Papain-like_cys_pep_sf"/>
</dbReference>
<protein>
    <recommendedName>
        <fullName evidence="1">Transglutaminase-like domain-containing protein</fullName>
    </recommendedName>
</protein>
<evidence type="ECO:0000313" key="3">
    <source>
        <dbReference type="Proteomes" id="UP000216361"/>
    </source>
</evidence>
<dbReference type="Gene3D" id="3.10.620.30">
    <property type="match status" value="1"/>
</dbReference>
<dbReference type="Pfam" id="PF01841">
    <property type="entry name" value="Transglut_core"/>
    <property type="match status" value="1"/>
</dbReference>
<dbReference type="Pfam" id="PF08379">
    <property type="entry name" value="Bact_transglu_N"/>
    <property type="match status" value="1"/>
</dbReference>
<proteinExistence type="predicted"/>
<gene>
    <name evidence="2" type="ORF">CHR90_02680</name>
</gene>
<dbReference type="Proteomes" id="UP000216361">
    <property type="component" value="Unassembled WGS sequence"/>
</dbReference>
<dbReference type="InterPro" id="IPR013589">
    <property type="entry name" value="Bac_transglu_N"/>
</dbReference>
<evidence type="ECO:0000259" key="1">
    <source>
        <dbReference type="SMART" id="SM00460"/>
    </source>
</evidence>
<dbReference type="OrthoDB" id="9804023at2"/>
<name>A0A255XXJ9_9PROT</name>
<dbReference type="PANTHER" id="PTHR33490:SF6">
    <property type="entry name" value="SLL1049 PROTEIN"/>
    <property type="match status" value="1"/>
</dbReference>
<dbReference type="SUPFAM" id="SSF54001">
    <property type="entry name" value="Cysteine proteinases"/>
    <property type="match status" value="1"/>
</dbReference>
<feature type="domain" description="Transglutaminase-like" evidence="1">
    <location>
        <begin position="167"/>
        <end position="232"/>
    </location>
</feature>
<comment type="caution">
    <text evidence="2">The sequence shown here is derived from an EMBL/GenBank/DDBJ whole genome shotgun (WGS) entry which is preliminary data.</text>
</comment>